<evidence type="ECO:0000256" key="11">
    <source>
        <dbReference type="ARBA" id="ARBA00023144"/>
    </source>
</evidence>
<evidence type="ECO:0000256" key="1">
    <source>
        <dbReference type="ARBA" id="ARBA00001107"/>
    </source>
</evidence>
<dbReference type="EMBL" id="CP097463">
    <property type="protein sequence ID" value="WAX57940.1"/>
    <property type="molecule type" value="Genomic_DNA"/>
</dbReference>
<gene>
    <name evidence="17" type="primary">galT</name>
    <name evidence="17" type="ORF">M6B22_04035</name>
</gene>
<dbReference type="EC" id="2.7.7.12" evidence="5 13"/>
<dbReference type="GO" id="GO:0008108">
    <property type="term" value="F:UDP-glucose:hexose-1-phosphate uridylyltransferase activity"/>
    <property type="evidence" value="ECO:0007669"/>
    <property type="project" value="UniProtKB-EC"/>
</dbReference>
<dbReference type="PANTHER" id="PTHR11943:SF1">
    <property type="entry name" value="GALACTOSE-1-PHOSPHATE URIDYLYLTRANSFERASE"/>
    <property type="match status" value="1"/>
</dbReference>
<dbReference type="InterPro" id="IPR001937">
    <property type="entry name" value="GalP_UDPtransf1"/>
</dbReference>
<evidence type="ECO:0000256" key="12">
    <source>
        <dbReference type="ARBA" id="ARBA00023277"/>
    </source>
</evidence>
<dbReference type="InterPro" id="IPR005850">
    <property type="entry name" value="GalP_Utransf_C"/>
</dbReference>
<dbReference type="Pfam" id="PF02744">
    <property type="entry name" value="GalP_UDP_tr_C"/>
    <property type="match status" value="1"/>
</dbReference>
<evidence type="ECO:0000256" key="8">
    <source>
        <dbReference type="ARBA" id="ARBA00022695"/>
    </source>
</evidence>
<dbReference type="InterPro" id="IPR019779">
    <property type="entry name" value="GalP_UDPtransf1_His-AS"/>
</dbReference>
<comment type="catalytic activity">
    <reaction evidence="1 14">
        <text>alpha-D-galactose 1-phosphate + UDP-alpha-D-glucose = alpha-D-glucose 1-phosphate + UDP-alpha-D-galactose</text>
        <dbReference type="Rhea" id="RHEA:13989"/>
        <dbReference type="ChEBI" id="CHEBI:58336"/>
        <dbReference type="ChEBI" id="CHEBI:58601"/>
        <dbReference type="ChEBI" id="CHEBI:58885"/>
        <dbReference type="ChEBI" id="CHEBI:66914"/>
        <dbReference type="EC" id="2.7.7.12"/>
    </reaction>
</comment>
<dbReference type="PANTHER" id="PTHR11943">
    <property type="entry name" value="GALACTOSE-1-PHOSPHATE URIDYLYLTRANSFERASE"/>
    <property type="match status" value="1"/>
</dbReference>
<evidence type="ECO:0000256" key="13">
    <source>
        <dbReference type="NCBIfam" id="TIGR00209"/>
    </source>
</evidence>
<keyword evidence="18" id="KW-1185">Reference proteome</keyword>
<keyword evidence="7 14" id="KW-0808">Transferase</keyword>
<evidence type="ECO:0000256" key="9">
    <source>
        <dbReference type="ARBA" id="ARBA00022723"/>
    </source>
</evidence>
<dbReference type="NCBIfam" id="TIGR00209">
    <property type="entry name" value="galT_1"/>
    <property type="match status" value="1"/>
</dbReference>
<dbReference type="RefSeq" id="WP_269444489.1">
    <property type="nucleotide sequence ID" value="NZ_CP097463.1"/>
</dbReference>
<dbReference type="InterPro" id="IPR005849">
    <property type="entry name" value="GalP_Utransf_N"/>
</dbReference>
<accession>A0ABY7JZD4</accession>
<keyword evidence="9 14" id="KW-0479">Metal-binding</keyword>
<evidence type="ECO:0000256" key="10">
    <source>
        <dbReference type="ARBA" id="ARBA00022833"/>
    </source>
</evidence>
<keyword evidence="10" id="KW-0862">Zinc</keyword>
<protein>
    <recommendedName>
        <fullName evidence="6 13">Galactose-1-phosphate uridylyltransferase</fullName>
        <ecNumber evidence="5 13">2.7.7.12</ecNumber>
    </recommendedName>
</protein>
<feature type="domain" description="Galactose-1-phosphate uridyl transferase C-terminal" evidence="16">
    <location>
        <begin position="214"/>
        <end position="360"/>
    </location>
</feature>
<keyword evidence="8 14" id="KW-0548">Nucleotidyltransferase</keyword>
<evidence type="ECO:0000256" key="4">
    <source>
        <dbReference type="ARBA" id="ARBA00010951"/>
    </source>
</evidence>
<evidence type="ECO:0000313" key="18">
    <source>
        <dbReference type="Proteomes" id="UP001164693"/>
    </source>
</evidence>
<evidence type="ECO:0000313" key="17">
    <source>
        <dbReference type="EMBL" id="WAX57940.1"/>
    </source>
</evidence>
<proteinExistence type="inferred from homology"/>
<name>A0ABY7JZD4_9ACTN</name>
<keyword evidence="11 14" id="KW-0299">Galactose metabolism</keyword>
<sequence length="369" mass="41494">MTVRQRTVLADGRELFYFDSAPGRDRDAPDLRTELPETSTTSQVRWDPLFHAHTVIADHRQSRIFRPPANLCPLCPTRDGMHTEVPAADYEVVVFENRFPAFAVDSAQTVPRVTTPPFQSAPGDGRCEVVCFTAQHAGSFARLTHAQARVVIDAWADRTRALSEIGSIEYVFCFENRGADIGVTLSHPHGQIYGYPFVPPRFYNAARTARRHRERTGRCLQCELLAAELGAGERIVSESAHWVAYVPFAARWPYEMRVVPRVHVPDLPALADELRDDLARVYLDVLRRFDGLFEAPVPYIADWHQAPVRQDRESWHLAAEIFTIQRAPGLLKYLAGSESGAGIWINDVTPETAAARLRAANTELQRTNP</sequence>
<comment type="pathway">
    <text evidence="3 14">Carbohydrate metabolism; galactose metabolism.</text>
</comment>
<evidence type="ECO:0000256" key="3">
    <source>
        <dbReference type="ARBA" id="ARBA00004947"/>
    </source>
</evidence>
<keyword evidence="12 14" id="KW-0119">Carbohydrate metabolism</keyword>
<evidence type="ECO:0000259" key="15">
    <source>
        <dbReference type="Pfam" id="PF01087"/>
    </source>
</evidence>
<evidence type="ECO:0000256" key="2">
    <source>
        <dbReference type="ARBA" id="ARBA00001947"/>
    </source>
</evidence>
<dbReference type="SUPFAM" id="SSF54197">
    <property type="entry name" value="HIT-like"/>
    <property type="match status" value="2"/>
</dbReference>
<evidence type="ECO:0000256" key="14">
    <source>
        <dbReference type="RuleBase" id="RU000506"/>
    </source>
</evidence>
<organism evidence="17 18">
    <name type="scientific">Jatrophihabitans cynanchi</name>
    <dbReference type="NCBI Taxonomy" id="2944128"/>
    <lineage>
        <taxon>Bacteria</taxon>
        <taxon>Bacillati</taxon>
        <taxon>Actinomycetota</taxon>
        <taxon>Actinomycetes</taxon>
        <taxon>Jatrophihabitantales</taxon>
        <taxon>Jatrophihabitantaceae</taxon>
        <taxon>Jatrophihabitans</taxon>
    </lineage>
</organism>
<comment type="cofactor">
    <cofactor evidence="2">
        <name>Zn(2+)</name>
        <dbReference type="ChEBI" id="CHEBI:29105"/>
    </cofactor>
</comment>
<comment type="similarity">
    <text evidence="4 14">Belongs to the galactose-1-phosphate uridylyltransferase type 1 family.</text>
</comment>
<dbReference type="Gene3D" id="3.30.428.10">
    <property type="entry name" value="HIT-like"/>
    <property type="match status" value="2"/>
</dbReference>
<feature type="domain" description="Galactose-1-phosphate uridyl transferase N-terminal" evidence="15">
    <location>
        <begin position="70"/>
        <end position="199"/>
    </location>
</feature>
<reference evidence="17" key="1">
    <citation type="submission" date="2022-05" db="EMBL/GenBank/DDBJ databases">
        <title>Jatrophihabitans sp. SB3-54 whole genome sequence.</title>
        <authorList>
            <person name="Suh M.K."/>
            <person name="Eom M.K."/>
            <person name="Kim J.S."/>
            <person name="Kim H.S."/>
            <person name="Do H.E."/>
            <person name="Shin Y.K."/>
            <person name="Lee J.-S."/>
        </authorList>
    </citation>
    <scope>NUCLEOTIDE SEQUENCE</scope>
    <source>
        <strain evidence="17">SB3-54</strain>
    </source>
</reference>
<evidence type="ECO:0000259" key="16">
    <source>
        <dbReference type="Pfam" id="PF02744"/>
    </source>
</evidence>
<dbReference type="PIRSF" id="PIRSF000808">
    <property type="entry name" value="GalT"/>
    <property type="match status" value="1"/>
</dbReference>
<evidence type="ECO:0000256" key="5">
    <source>
        <dbReference type="ARBA" id="ARBA00012384"/>
    </source>
</evidence>
<evidence type="ECO:0000256" key="7">
    <source>
        <dbReference type="ARBA" id="ARBA00022679"/>
    </source>
</evidence>
<dbReference type="InterPro" id="IPR036265">
    <property type="entry name" value="HIT-like_sf"/>
</dbReference>
<dbReference type="Pfam" id="PF01087">
    <property type="entry name" value="GalP_UDP_transf"/>
    <property type="match status" value="1"/>
</dbReference>
<dbReference type="PROSITE" id="PS00117">
    <property type="entry name" value="GAL_P_UDP_TRANSF_I"/>
    <property type="match status" value="1"/>
</dbReference>
<evidence type="ECO:0000256" key="6">
    <source>
        <dbReference type="ARBA" id="ARBA00016340"/>
    </source>
</evidence>
<dbReference type="Proteomes" id="UP001164693">
    <property type="component" value="Chromosome"/>
</dbReference>